<proteinExistence type="predicted"/>
<feature type="transmembrane region" description="Helical" evidence="1">
    <location>
        <begin position="58"/>
        <end position="79"/>
    </location>
</feature>
<protein>
    <submittedName>
        <fullName evidence="2">Uncharacterized protein</fullName>
    </submittedName>
</protein>
<sequence>MIHRILGSIIVFVSIIILPYWVYIPLLFIAIIIFPFFWEGIVLVLLIDVLYGNGVKALSWSVSPLAFSVLVLLIVLLYLRDSLRSYA</sequence>
<dbReference type="EMBL" id="MHWM01000022">
    <property type="protein sequence ID" value="OHB08626.1"/>
    <property type="molecule type" value="Genomic_DNA"/>
</dbReference>
<dbReference type="Proteomes" id="UP000177096">
    <property type="component" value="Unassembled WGS sequence"/>
</dbReference>
<reference evidence="2 3" key="1">
    <citation type="journal article" date="2016" name="Nat. Commun.">
        <title>Thousands of microbial genomes shed light on interconnected biogeochemical processes in an aquifer system.</title>
        <authorList>
            <person name="Anantharaman K."/>
            <person name="Brown C.T."/>
            <person name="Hug L.A."/>
            <person name="Sharon I."/>
            <person name="Castelle C.J."/>
            <person name="Probst A.J."/>
            <person name="Thomas B.C."/>
            <person name="Singh A."/>
            <person name="Wilkins M.J."/>
            <person name="Karaoz U."/>
            <person name="Brodie E.L."/>
            <person name="Williams K.H."/>
            <person name="Hubbard S.S."/>
            <person name="Banfield J.F."/>
        </authorList>
    </citation>
    <scope>NUCLEOTIDE SEQUENCE [LARGE SCALE GENOMIC DNA]</scope>
</reference>
<keyword evidence="1" id="KW-0812">Transmembrane</keyword>
<keyword evidence="1" id="KW-1133">Transmembrane helix</keyword>
<evidence type="ECO:0000313" key="2">
    <source>
        <dbReference type="EMBL" id="OHB08626.1"/>
    </source>
</evidence>
<accession>A0A1G2UGR4</accession>
<feature type="transmembrane region" description="Helical" evidence="1">
    <location>
        <begin position="28"/>
        <end position="51"/>
    </location>
</feature>
<keyword evidence="1" id="KW-0472">Membrane</keyword>
<gene>
    <name evidence="2" type="ORF">A3I86_00335</name>
</gene>
<dbReference type="AlphaFoldDB" id="A0A1G2UGR4"/>
<feature type="transmembrane region" description="Helical" evidence="1">
    <location>
        <begin position="5"/>
        <end position="22"/>
    </location>
</feature>
<evidence type="ECO:0000256" key="1">
    <source>
        <dbReference type="SAM" id="Phobius"/>
    </source>
</evidence>
<organism evidence="2 3">
    <name type="scientific">Candidatus Zambryskibacteria bacterium RIFCSPLOWO2_02_FULL_39_14</name>
    <dbReference type="NCBI Taxonomy" id="1802769"/>
    <lineage>
        <taxon>Bacteria</taxon>
        <taxon>Candidatus Zambryskiibacteriota</taxon>
    </lineage>
</organism>
<name>A0A1G2UGR4_9BACT</name>
<evidence type="ECO:0000313" key="3">
    <source>
        <dbReference type="Proteomes" id="UP000177096"/>
    </source>
</evidence>
<comment type="caution">
    <text evidence="2">The sequence shown here is derived from an EMBL/GenBank/DDBJ whole genome shotgun (WGS) entry which is preliminary data.</text>
</comment>